<evidence type="ECO:0000256" key="3">
    <source>
        <dbReference type="ARBA" id="ARBA00022676"/>
    </source>
</evidence>
<keyword evidence="4" id="KW-0808">Transferase</keyword>
<dbReference type="KEGG" id="xla:108716239"/>
<keyword evidence="5" id="KW-0333">Golgi apparatus</keyword>
<dbReference type="Pfam" id="PF04488">
    <property type="entry name" value="Gly_transf_sug"/>
    <property type="match status" value="1"/>
</dbReference>
<keyword evidence="7" id="KW-0812">Transmembrane</keyword>
<dbReference type="InterPro" id="IPR029044">
    <property type="entry name" value="Nucleotide-diphossugar_trans"/>
</dbReference>
<dbReference type="GO" id="GO:0006493">
    <property type="term" value="P:protein O-linked glycosylation"/>
    <property type="evidence" value="ECO:0000318"/>
    <property type="project" value="GO_Central"/>
</dbReference>
<dbReference type="InterPro" id="IPR007577">
    <property type="entry name" value="GlycoTrfase_DXD_sugar-bd_CS"/>
</dbReference>
<feature type="domain" description="Alpha 1,4-glycosyltransferase" evidence="8">
    <location>
        <begin position="241"/>
        <end position="364"/>
    </location>
</feature>
<protein>
    <submittedName>
        <fullName evidence="10">Alpha-1,4-N-acetylglucosaminyltransferase-like isoform X1</fullName>
    </submittedName>
</protein>
<sequence length="374" mass="43001">MVIHFTEGPHIRRPTDSSSIMKSLIRVIFIFIILVGFGLFYKVHLTLFSNHQNEPAIQPFFIPNIKAPNNEAPNNEATREIRPEEILHQGNGIFFIETTDRMEPPHVVMCAVESAARIYPTRPIAFFMKGLPKINTVEDENKAKIKFPSFSSYDNIYLFPLKLEEIFSNTPLLPWYKKVNTNNENDWTKVSSDASRLALIWKYGGIYMDTDIISVRPIPLKNFVAAESNDIYSNSVFGSLPHHSFTSKGMEDFVQNYNGAILGHQGPDLFARILKKFFCALPGFKYTEDVRCGNITLTNPDRFYPIAGPSWKKFYEVLDEYRPFPSSYALHLFDHANQGQYNLVPGSKTMVDHLYRQYCPYTYVTVLLKNRSSH</sequence>
<dbReference type="PANTHER" id="PTHR12042:SF28">
    <property type="entry name" value="ALPHA-1,4-N-ACETYLGLUCOSAMINYLTRANSFERASE"/>
    <property type="match status" value="1"/>
</dbReference>
<keyword evidence="7" id="KW-1133">Transmembrane helix</keyword>
<keyword evidence="3" id="KW-0328">Glycosyltransferase</keyword>
<evidence type="ECO:0000256" key="2">
    <source>
        <dbReference type="ARBA" id="ARBA00009003"/>
    </source>
</evidence>
<dbReference type="RefSeq" id="XP_041419439.1">
    <property type="nucleotide sequence ID" value="XM_041563505.1"/>
</dbReference>
<accession>A0A8J1KT92</accession>
<dbReference type="GeneID" id="108716239"/>
<evidence type="ECO:0000259" key="8">
    <source>
        <dbReference type="Pfam" id="PF04572"/>
    </source>
</evidence>
<evidence type="ECO:0000256" key="7">
    <source>
        <dbReference type="SAM" id="Phobius"/>
    </source>
</evidence>
<reference evidence="10" key="1">
    <citation type="submission" date="2025-08" db="UniProtKB">
        <authorList>
            <consortium name="RefSeq"/>
        </authorList>
    </citation>
    <scope>IDENTIFICATION</scope>
    <source>
        <strain evidence="10">J_2021</strain>
        <tissue evidence="10">Erythrocytes</tissue>
    </source>
</reference>
<comment type="similarity">
    <text evidence="2">Belongs to the glycosyltransferase 32 family.</text>
</comment>
<feature type="transmembrane region" description="Helical" evidence="7">
    <location>
        <begin position="23"/>
        <end position="41"/>
    </location>
</feature>
<dbReference type="SUPFAM" id="SSF53448">
    <property type="entry name" value="Nucleotide-diphospho-sugar transferases"/>
    <property type="match status" value="1"/>
</dbReference>
<dbReference type="Gene3D" id="3.90.550.20">
    <property type="match status" value="1"/>
</dbReference>
<name>A0A8J1KT92_XENLA</name>
<gene>
    <name evidence="10" type="primary">LOC108716239</name>
</gene>
<dbReference type="Proteomes" id="UP000186698">
    <property type="component" value="Chromosome 5L"/>
</dbReference>
<evidence type="ECO:0000313" key="9">
    <source>
        <dbReference type="Proteomes" id="UP000186698"/>
    </source>
</evidence>
<evidence type="ECO:0000256" key="1">
    <source>
        <dbReference type="ARBA" id="ARBA00004323"/>
    </source>
</evidence>
<evidence type="ECO:0000256" key="4">
    <source>
        <dbReference type="ARBA" id="ARBA00022679"/>
    </source>
</evidence>
<dbReference type="GO" id="GO:0008375">
    <property type="term" value="F:acetylglucosaminyltransferase activity"/>
    <property type="evidence" value="ECO:0000318"/>
    <property type="project" value="GO_Central"/>
</dbReference>
<dbReference type="Pfam" id="PF04572">
    <property type="entry name" value="Gb3_synth"/>
    <property type="match status" value="1"/>
</dbReference>
<dbReference type="AlphaFoldDB" id="A0A8J1KT92"/>
<keyword evidence="6 7" id="KW-0472">Membrane</keyword>
<organism evidence="9 10">
    <name type="scientific">Xenopus laevis</name>
    <name type="common">African clawed frog</name>
    <dbReference type="NCBI Taxonomy" id="8355"/>
    <lineage>
        <taxon>Eukaryota</taxon>
        <taxon>Metazoa</taxon>
        <taxon>Chordata</taxon>
        <taxon>Craniata</taxon>
        <taxon>Vertebrata</taxon>
        <taxon>Euteleostomi</taxon>
        <taxon>Amphibia</taxon>
        <taxon>Batrachia</taxon>
        <taxon>Anura</taxon>
        <taxon>Pipoidea</taxon>
        <taxon>Pipidae</taxon>
        <taxon>Xenopodinae</taxon>
        <taxon>Xenopus</taxon>
        <taxon>Xenopus</taxon>
    </lineage>
</organism>
<evidence type="ECO:0000256" key="5">
    <source>
        <dbReference type="ARBA" id="ARBA00023034"/>
    </source>
</evidence>
<evidence type="ECO:0000313" key="10">
    <source>
        <dbReference type="RefSeq" id="XP_041419439.1"/>
    </source>
</evidence>
<dbReference type="OrthoDB" id="407609at2759"/>
<evidence type="ECO:0000256" key="6">
    <source>
        <dbReference type="ARBA" id="ARBA00023136"/>
    </source>
</evidence>
<proteinExistence type="inferred from homology"/>
<keyword evidence="9" id="KW-1185">Reference proteome</keyword>
<dbReference type="PANTHER" id="PTHR12042">
    <property type="entry name" value="LACTOSYLCERAMIDE 4-ALPHA-GALACTOSYLTRANSFERASE ALPHA- 1,4-GALACTOSYLTRANSFERASE"/>
    <property type="match status" value="1"/>
</dbReference>
<dbReference type="GO" id="GO:0000139">
    <property type="term" value="C:Golgi membrane"/>
    <property type="evidence" value="ECO:0007669"/>
    <property type="project" value="UniProtKB-SubCell"/>
</dbReference>
<dbReference type="InterPro" id="IPR007652">
    <property type="entry name" value="A1-4-GlycosylTfrase_dom"/>
</dbReference>
<comment type="subcellular location">
    <subcellularLocation>
        <location evidence="1">Golgi apparatus membrane</location>
        <topology evidence="1">Single-pass type II membrane protein</topology>
    </subcellularLocation>
</comment>
<dbReference type="InterPro" id="IPR051981">
    <property type="entry name" value="Glycosyltransf_32"/>
</dbReference>